<evidence type="ECO:0000259" key="3">
    <source>
        <dbReference type="Pfam" id="PF04059"/>
    </source>
</evidence>
<evidence type="ECO:0000256" key="1">
    <source>
        <dbReference type="ARBA" id="ARBA00022884"/>
    </source>
</evidence>
<feature type="compositionally biased region" description="Polar residues" evidence="2">
    <location>
        <begin position="776"/>
        <end position="799"/>
    </location>
</feature>
<dbReference type="InterPro" id="IPR034454">
    <property type="entry name" value="MEI2-like_RRM3"/>
</dbReference>
<proteinExistence type="predicted"/>
<feature type="compositionally biased region" description="Basic residues" evidence="2">
    <location>
        <begin position="22"/>
        <end position="34"/>
    </location>
</feature>
<accession>A0A7S2ZZK8</accession>
<protein>
    <recommendedName>
        <fullName evidence="3">Mei2-like C-terminal RNA recognition motif domain-containing protein</fullName>
    </recommendedName>
</protein>
<dbReference type="CDD" id="cd12531">
    <property type="entry name" value="RRM3_MEI2_like"/>
    <property type="match status" value="1"/>
</dbReference>
<feature type="region of interest" description="Disordered" evidence="2">
    <location>
        <begin position="435"/>
        <end position="457"/>
    </location>
</feature>
<evidence type="ECO:0000256" key="2">
    <source>
        <dbReference type="SAM" id="MobiDB-lite"/>
    </source>
</evidence>
<gene>
    <name evidence="4" type="ORF">RMAR00112_LOCUS21619</name>
</gene>
<feature type="compositionally biased region" description="Basic and acidic residues" evidence="2">
    <location>
        <begin position="35"/>
        <end position="49"/>
    </location>
</feature>
<dbReference type="InterPro" id="IPR012677">
    <property type="entry name" value="Nucleotide-bd_a/b_plait_sf"/>
</dbReference>
<feature type="region of interest" description="Disordered" evidence="2">
    <location>
        <begin position="21"/>
        <end position="50"/>
    </location>
</feature>
<dbReference type="PANTHER" id="PTHR23189">
    <property type="entry name" value="RNA RECOGNITION MOTIF-CONTAINING"/>
    <property type="match status" value="1"/>
</dbReference>
<feature type="region of interest" description="Disordered" evidence="2">
    <location>
        <begin position="542"/>
        <end position="584"/>
    </location>
</feature>
<feature type="compositionally biased region" description="Low complexity" evidence="2">
    <location>
        <begin position="570"/>
        <end position="584"/>
    </location>
</feature>
<dbReference type="EMBL" id="HBHW01027922">
    <property type="protein sequence ID" value="CAE0053591.1"/>
    <property type="molecule type" value="Transcribed_RNA"/>
</dbReference>
<dbReference type="GO" id="GO:0003723">
    <property type="term" value="F:RNA binding"/>
    <property type="evidence" value="ECO:0007669"/>
    <property type="project" value="UniProtKB-KW"/>
</dbReference>
<organism evidence="4">
    <name type="scientific">Rhodosorus marinus</name>
    <dbReference type="NCBI Taxonomy" id="101924"/>
    <lineage>
        <taxon>Eukaryota</taxon>
        <taxon>Rhodophyta</taxon>
        <taxon>Stylonematophyceae</taxon>
        <taxon>Stylonematales</taxon>
        <taxon>Stylonemataceae</taxon>
        <taxon>Rhodosorus</taxon>
    </lineage>
</organism>
<dbReference type="CDD" id="cd00590">
    <property type="entry name" value="RRM_SF"/>
    <property type="match status" value="1"/>
</dbReference>
<feature type="compositionally biased region" description="Polar residues" evidence="2">
    <location>
        <begin position="813"/>
        <end position="822"/>
    </location>
</feature>
<dbReference type="AlphaFoldDB" id="A0A7S2ZZK8"/>
<dbReference type="SUPFAM" id="SSF54928">
    <property type="entry name" value="RNA-binding domain, RBD"/>
    <property type="match status" value="2"/>
</dbReference>
<feature type="region of interest" description="Disordered" evidence="2">
    <location>
        <begin position="774"/>
        <end position="822"/>
    </location>
</feature>
<feature type="domain" description="Mei2-like C-terminal RNA recognition motif" evidence="3">
    <location>
        <begin position="600"/>
        <end position="696"/>
    </location>
</feature>
<name>A0A7S2ZZK8_9RHOD</name>
<sequence length="822" mass="88367">MERAEETSAFVEDIFVTGGKTVRTRRTRRSSRRSFVKETPPKEEDEKSKTKISAVTIEGVNINGDEQVADDIDEETLALNLRDLEGIEDHSPLAAEDGNSSSVFDYGREASKSRVSTGSLGVNGAWSRRAAVPEFVPQGREFDPSPIMPGQSLDSVRKAVHRSKSVPASAFASHVANGFAGPPDIRTAFPGEDTHGTEGSDWLKSAAELALAASTAEQVSRRSLDGSVHYGTDGTNFEHGESPFARPHSFGNGGTAGDISGASFAGLAQRNYGIDQDSTVALSPYNWQSMSGSTSPLRGLSNPADESLRQAAAMHPDIAPYSLSSNHYGGSGAGQQPVRSIPHSPNLLSGGLQKMVVNNIPLDADVTVLRNVLMSYGAHDDLVVYRSPFYIGLAVVATFSDQRNATLALNHLNGYMFFGRFLGVALEPVESATGQEGGHLQRFGPTSPDAGNKTSSTSGALVMMNFESSQVASKMRRALGGQGHGKTVEFTNPGDAEKALRMLNMRKGGTDGVRLHYNGAGGVKHTQFAVPPGCNQTMYSGQPVPDSAGGNADLANGGRVSKTHLQPMTSSAQQQASSSPSNQPRFHLDIARVLSGEETRTALMIRNIPNKYNQKMMLQTLENNHKGVFDFFYLPIDFKNKCNVGYAFINFRSPVHIVPFFEEFHRRKWMKFNSEKVCEITFARIQGKANLIAHFQNSSLMNEDPKCRPVSLSVNARVCRTFSCGILWLNMGTLASQIIFGGHGEQEEFPIGPHVRTKRGPSARETKVETVATAVASPSCSGASTTKGNDSAGGQSREQGISGAEKEVDEGSFTISNSSTES</sequence>
<dbReference type="Gene3D" id="3.30.70.330">
    <property type="match status" value="1"/>
</dbReference>
<evidence type="ECO:0000313" key="4">
    <source>
        <dbReference type="EMBL" id="CAE0053591.1"/>
    </source>
</evidence>
<dbReference type="InterPro" id="IPR035979">
    <property type="entry name" value="RBD_domain_sf"/>
</dbReference>
<dbReference type="Pfam" id="PF04059">
    <property type="entry name" value="RRM_2"/>
    <property type="match status" value="1"/>
</dbReference>
<reference evidence="4" key="1">
    <citation type="submission" date="2021-01" db="EMBL/GenBank/DDBJ databases">
        <authorList>
            <person name="Corre E."/>
            <person name="Pelletier E."/>
            <person name="Niang G."/>
            <person name="Scheremetjew M."/>
            <person name="Finn R."/>
            <person name="Kale V."/>
            <person name="Holt S."/>
            <person name="Cochrane G."/>
            <person name="Meng A."/>
            <person name="Brown T."/>
            <person name="Cohen L."/>
        </authorList>
    </citation>
    <scope>NUCLEOTIDE SEQUENCE</scope>
    <source>
        <strain evidence="4">CCMP 769</strain>
    </source>
</reference>
<dbReference type="InterPro" id="IPR007201">
    <property type="entry name" value="Mei2-like_Rrm_C"/>
</dbReference>
<keyword evidence="1" id="KW-0694">RNA-binding</keyword>